<organism evidence="1 2">
    <name type="scientific">Lentzea jiangxiensis</name>
    <dbReference type="NCBI Taxonomy" id="641025"/>
    <lineage>
        <taxon>Bacteria</taxon>
        <taxon>Bacillati</taxon>
        <taxon>Actinomycetota</taxon>
        <taxon>Actinomycetes</taxon>
        <taxon>Pseudonocardiales</taxon>
        <taxon>Pseudonocardiaceae</taxon>
        <taxon>Lentzea</taxon>
    </lineage>
</organism>
<dbReference type="RefSeq" id="WP_245734285.1">
    <property type="nucleotide sequence ID" value="NZ_FNIX01000035.1"/>
</dbReference>
<evidence type="ECO:0000313" key="2">
    <source>
        <dbReference type="Proteomes" id="UP000199691"/>
    </source>
</evidence>
<dbReference type="EMBL" id="FNIX01000035">
    <property type="protein sequence ID" value="SDP98061.1"/>
    <property type="molecule type" value="Genomic_DNA"/>
</dbReference>
<reference evidence="2" key="1">
    <citation type="submission" date="2016-10" db="EMBL/GenBank/DDBJ databases">
        <authorList>
            <person name="Varghese N."/>
            <person name="Submissions S."/>
        </authorList>
    </citation>
    <scope>NUCLEOTIDE SEQUENCE [LARGE SCALE GENOMIC DNA]</scope>
    <source>
        <strain evidence="2">CGMCC 4.6609</strain>
    </source>
</reference>
<proteinExistence type="predicted"/>
<name>A0A1H0X542_9PSEU</name>
<dbReference type="AlphaFoldDB" id="A0A1H0X542"/>
<sequence>MVLNSPFTTWEGNDVHGRRPVVTGVGVRLDRLFARPPGATRRVIASGLDLTGEARGRLHGRFPGVEGDWLGVVDYEIGYADGRRDKLYLVDQLVPFHVLRKR</sequence>
<accession>A0A1H0X542</accession>
<gene>
    <name evidence="1" type="ORF">SAMN05421507_13536</name>
</gene>
<keyword evidence="2" id="KW-1185">Reference proteome</keyword>
<dbReference type="STRING" id="641025.SAMN05421507_13536"/>
<evidence type="ECO:0000313" key="1">
    <source>
        <dbReference type="EMBL" id="SDP98061.1"/>
    </source>
</evidence>
<dbReference type="Proteomes" id="UP000199691">
    <property type="component" value="Unassembled WGS sequence"/>
</dbReference>
<protein>
    <submittedName>
        <fullName evidence="1">Uncharacterized protein</fullName>
    </submittedName>
</protein>